<feature type="domain" description="Gram-positive cocci surface proteins LPxTG" evidence="8">
    <location>
        <begin position="856"/>
        <end position="885"/>
    </location>
</feature>
<keyword evidence="2" id="KW-0134">Cell wall</keyword>
<evidence type="ECO:0000256" key="6">
    <source>
        <dbReference type="ARBA" id="ARBA00023088"/>
    </source>
</evidence>
<keyword evidence="6" id="KW-0572">Peptidoglycan-anchor</keyword>
<evidence type="ECO:0000313" key="9">
    <source>
        <dbReference type="EMBL" id="MBA3925589.1"/>
    </source>
</evidence>
<dbReference type="RefSeq" id="WP_181675810.1">
    <property type="nucleotide sequence ID" value="NZ_JABJVM010000003.1"/>
</dbReference>
<evidence type="ECO:0000256" key="5">
    <source>
        <dbReference type="ARBA" id="ARBA00022999"/>
    </source>
</evidence>
<keyword evidence="10" id="KW-1185">Reference proteome</keyword>
<evidence type="ECO:0000313" key="10">
    <source>
        <dbReference type="Proteomes" id="UP000548787"/>
    </source>
</evidence>
<dbReference type="EMBL" id="JABJVM010000003">
    <property type="protein sequence ID" value="MBA3925589.1"/>
    <property type="molecule type" value="Genomic_DNA"/>
</dbReference>
<comment type="caution">
    <text evidence="9">The sequence shown here is derived from an EMBL/GenBank/DDBJ whole genome shotgun (WGS) entry which is preliminary data.</text>
</comment>
<proteinExistence type="predicted"/>
<dbReference type="InterPro" id="IPR051846">
    <property type="entry name" value="SH2_domain_adapters"/>
</dbReference>
<dbReference type="Proteomes" id="UP000548787">
    <property type="component" value="Unassembled WGS sequence"/>
</dbReference>
<evidence type="ECO:0000256" key="7">
    <source>
        <dbReference type="SAM" id="SignalP"/>
    </source>
</evidence>
<dbReference type="InterPro" id="IPR032179">
    <property type="entry name" value="Cry22Aa_Ig-like"/>
</dbReference>
<dbReference type="Pfam" id="PF00746">
    <property type="entry name" value="Gram_pos_anchor"/>
    <property type="match status" value="1"/>
</dbReference>
<dbReference type="InterPro" id="IPR013783">
    <property type="entry name" value="Ig-like_fold"/>
</dbReference>
<evidence type="ECO:0000256" key="4">
    <source>
        <dbReference type="ARBA" id="ARBA00022729"/>
    </source>
</evidence>
<gene>
    <name evidence="9" type="ORF">HPK16_04460</name>
</gene>
<reference evidence="9 10" key="1">
    <citation type="submission" date="2020-08" db="EMBL/GenBank/DDBJ databases">
        <title>Listeria ohnekaius sp. nov. and Listeria portnoyii sp. nov. isolated from non-agricultural and natural environments.</title>
        <authorList>
            <person name="Weller D."/>
            <person name="Belias A.M."/>
            <person name="Liao J."/>
            <person name="Guo S."/>
            <person name="Orsi R.H."/>
            <person name="Wiedmann M."/>
        </authorList>
    </citation>
    <scope>NUCLEOTIDE SEQUENCE [LARGE SCALE GENOMIC DNA]</scope>
    <source>
        <strain evidence="9 10">FSL W9-0585</strain>
    </source>
</reference>
<dbReference type="NCBIfam" id="TIGR01167">
    <property type="entry name" value="LPXTG_anchor"/>
    <property type="match status" value="1"/>
</dbReference>
<keyword evidence="3" id="KW-0964">Secreted</keyword>
<keyword evidence="5" id="KW-0727">SH2 domain</keyword>
<evidence type="ECO:0000256" key="3">
    <source>
        <dbReference type="ARBA" id="ARBA00022525"/>
    </source>
</evidence>
<protein>
    <submittedName>
        <fullName evidence="9">DUF5011 domain-containing protein</fullName>
    </submittedName>
</protein>
<feature type="signal peptide" evidence="7">
    <location>
        <begin position="1"/>
        <end position="32"/>
    </location>
</feature>
<evidence type="ECO:0000256" key="2">
    <source>
        <dbReference type="ARBA" id="ARBA00022512"/>
    </source>
</evidence>
<comment type="subcellular location">
    <subcellularLocation>
        <location evidence="1">Secreted</location>
        <location evidence="1">Cell wall</location>
        <topology evidence="1">Peptidoglycan-anchor</topology>
    </subcellularLocation>
</comment>
<dbReference type="PROSITE" id="PS50847">
    <property type="entry name" value="GRAM_POS_ANCHORING"/>
    <property type="match status" value="1"/>
</dbReference>
<dbReference type="Gene3D" id="2.60.40.1170">
    <property type="entry name" value="Mu homology domain, subdomain B"/>
    <property type="match status" value="1"/>
</dbReference>
<accession>A0A7W1T544</accession>
<name>A0A7W1T544_9LIST</name>
<organism evidence="9 10">
    <name type="scientific">Listeria rustica</name>
    <dbReference type="NCBI Taxonomy" id="2713503"/>
    <lineage>
        <taxon>Bacteria</taxon>
        <taxon>Bacillati</taxon>
        <taxon>Bacillota</taxon>
        <taxon>Bacilli</taxon>
        <taxon>Bacillales</taxon>
        <taxon>Listeriaceae</taxon>
        <taxon>Listeria</taxon>
    </lineage>
</organism>
<keyword evidence="4 7" id="KW-0732">Signal</keyword>
<dbReference type="PANTHER" id="PTHR15127:SF32">
    <property type="entry name" value="HEAVYWEIGHT, ISOFORM A"/>
    <property type="match status" value="1"/>
</dbReference>
<evidence type="ECO:0000259" key="8">
    <source>
        <dbReference type="PROSITE" id="PS50847"/>
    </source>
</evidence>
<dbReference type="AlphaFoldDB" id="A0A7W1T544"/>
<dbReference type="InterPro" id="IPR019931">
    <property type="entry name" value="LPXTG_anchor"/>
</dbReference>
<dbReference type="GO" id="GO:0001784">
    <property type="term" value="F:phosphotyrosine residue binding"/>
    <property type="evidence" value="ECO:0007669"/>
    <property type="project" value="TreeGrafter"/>
</dbReference>
<dbReference type="PANTHER" id="PTHR15127">
    <property type="entry name" value="HEAVYWEIGHT, ISOFORM A"/>
    <property type="match status" value="1"/>
</dbReference>
<dbReference type="Gene3D" id="2.60.40.10">
    <property type="entry name" value="Immunoglobulins"/>
    <property type="match status" value="6"/>
</dbReference>
<evidence type="ECO:0000256" key="1">
    <source>
        <dbReference type="ARBA" id="ARBA00004168"/>
    </source>
</evidence>
<sequence>MENKKSVWNKGIRVTSAAVLIGGMVLSSDAIANLGSEKVQAATATPAPKAAGDVIALENGDFENPVVNNAAHYNQFNQSQVPGWYTTAADGQMDVLADGFNDAGRDPVTTTPSGRQWVELNANLVGALYQDIPTTPGTKVRWQAMHKGRLGTDTAIVEFGAPGSTMEQQAEMVDGVPEWGLYKGSYIIPEGQTTTRFQFRSVSSAGGNQGAGNYLDNVQFATPSVLDVNSSFSAPSTKIKQAVNYNVHVSNVGGMPSANNTVTVKIPKELSYTVGSLTSANTTVSNEQYDEATGTLTFTIDRLLKDSAADITIPLTGAEGTPAATPETSMTYNDENFEEDVYTADGTDASVAVTSNDAPVLTGEETTLLNPGNTFDPMSGMKATDTEDGDLTSQIQVLTNNVDTTKPGTYEVTYEVTDSDGNKATFTRAVVMTEAPTLTGEATTTLNPNSDFDPMATMQAADAEDGDITDQIKVVSNPVDTAKPGSYTVTYEVVDAGGNKATFTRTIIVTAAPVIAGQDTITLQPGATFDPMVGMEATDEEDGDVAANITVVQNDVDTSKSGSYKVIYEVTDKDGNKTTFTSTVIVEGAPVFSGAADVKVQPDATFDPMQDIKATDTEDGDLTSGIKVTKNDVNTSKAGAYEVTYEVTDSKGNKTTFTRTVTVPNVPTFNIDDTIKVNPDGTYDPMDGIEVTDEEDGDLSDQVRIISNNVDVNTPGHYEVVYEVTDSDGNKTRFTRTVVITAKPVISGEKEISIAQGSIFDPMVGMSATDNEDGELTGDIKVISNPVQAGVPGEYLVTYQVTDTDGNTTTFTRKVIVKGSIVKMTPQPITPAALTVSAPTPTKTTAKVEKKSKAHLPRTGDTAEKGILLGALLSVASLLLLRRKK</sequence>
<dbReference type="Pfam" id="PF16403">
    <property type="entry name" value="Bact_surface_Ig-like"/>
    <property type="match status" value="6"/>
</dbReference>
<feature type="chain" id="PRO_5039664339" evidence="7">
    <location>
        <begin position="33"/>
        <end position="885"/>
    </location>
</feature>